<sequence length="245" mass="26804">MKIVFLIFAVSALVNAEESDKSVETAINFIKDCQGDYFLCVKEKLLKIVDNVRSSRSITIAEGLVLKGEPNVRAGKQLEDLPIDPIARDAEVNYRLLDGVVNVFETHALEVKMNNADKETVQRSLDEGRGKKKGGGGIGAIIGLLGAKLLLGKLFIVKLIALKALATAKIALVLAVVLFVAWCFKQEHTKTTYEVVPHHHEPHPVHVEHVAHDLGHGHGISGYGADWNKNIDDAQNMAYSAYSPH</sequence>
<proteinExistence type="predicted"/>
<keyword evidence="4" id="KW-1185">Reference proteome</keyword>
<keyword evidence="1" id="KW-1133">Transmembrane helix</keyword>
<keyword evidence="1" id="KW-0472">Membrane</keyword>
<evidence type="ECO:0008006" key="5">
    <source>
        <dbReference type="Google" id="ProtNLM"/>
    </source>
</evidence>
<keyword evidence="1" id="KW-0812">Transmembrane</keyword>
<feature type="transmembrane region" description="Helical" evidence="1">
    <location>
        <begin position="134"/>
        <end position="151"/>
    </location>
</feature>
<gene>
    <name evidence="3" type="ORF">LSINAPIS_LOCUS3244</name>
</gene>
<protein>
    <recommendedName>
        <fullName evidence="5">Osiris 9</fullName>
    </recommendedName>
</protein>
<evidence type="ECO:0000313" key="3">
    <source>
        <dbReference type="EMBL" id="VVC90302.1"/>
    </source>
</evidence>
<dbReference type="PANTHER" id="PTHR21879:SF1">
    <property type="entry name" value="FI01546P"/>
    <property type="match status" value="1"/>
</dbReference>
<name>A0A5E4PYN4_9NEOP</name>
<dbReference type="Proteomes" id="UP000324832">
    <property type="component" value="Unassembled WGS sequence"/>
</dbReference>
<dbReference type="InterPro" id="IPR012464">
    <property type="entry name" value="DUF1676"/>
</dbReference>
<feature type="chain" id="PRO_5023045580" description="Osiris 9" evidence="2">
    <location>
        <begin position="17"/>
        <end position="245"/>
    </location>
</feature>
<dbReference type="GO" id="GO:0016020">
    <property type="term" value="C:membrane"/>
    <property type="evidence" value="ECO:0007669"/>
    <property type="project" value="TreeGrafter"/>
</dbReference>
<evidence type="ECO:0000256" key="1">
    <source>
        <dbReference type="SAM" id="Phobius"/>
    </source>
</evidence>
<feature type="signal peptide" evidence="2">
    <location>
        <begin position="1"/>
        <end position="16"/>
    </location>
</feature>
<evidence type="ECO:0000313" key="4">
    <source>
        <dbReference type="Proteomes" id="UP000324832"/>
    </source>
</evidence>
<dbReference type="AlphaFoldDB" id="A0A5E4PYN4"/>
<dbReference type="PANTHER" id="PTHR21879">
    <property type="entry name" value="FI03362P-RELATED-RELATED"/>
    <property type="match status" value="1"/>
</dbReference>
<accession>A0A5E4PYN4</accession>
<reference evidence="3 4" key="1">
    <citation type="submission" date="2017-07" db="EMBL/GenBank/DDBJ databases">
        <authorList>
            <person name="Talla V."/>
            <person name="Backstrom N."/>
        </authorList>
    </citation>
    <scope>NUCLEOTIDE SEQUENCE [LARGE SCALE GENOMIC DNA]</scope>
</reference>
<evidence type="ECO:0000256" key="2">
    <source>
        <dbReference type="SAM" id="SignalP"/>
    </source>
</evidence>
<dbReference type="Pfam" id="PF07898">
    <property type="entry name" value="DUF1676"/>
    <property type="match status" value="1"/>
</dbReference>
<feature type="transmembrane region" description="Helical" evidence="1">
    <location>
        <begin position="160"/>
        <end position="182"/>
    </location>
</feature>
<organism evidence="3 4">
    <name type="scientific">Leptidea sinapis</name>
    <dbReference type="NCBI Taxonomy" id="189913"/>
    <lineage>
        <taxon>Eukaryota</taxon>
        <taxon>Metazoa</taxon>
        <taxon>Ecdysozoa</taxon>
        <taxon>Arthropoda</taxon>
        <taxon>Hexapoda</taxon>
        <taxon>Insecta</taxon>
        <taxon>Pterygota</taxon>
        <taxon>Neoptera</taxon>
        <taxon>Endopterygota</taxon>
        <taxon>Lepidoptera</taxon>
        <taxon>Glossata</taxon>
        <taxon>Ditrysia</taxon>
        <taxon>Papilionoidea</taxon>
        <taxon>Pieridae</taxon>
        <taxon>Dismorphiinae</taxon>
        <taxon>Leptidea</taxon>
    </lineage>
</organism>
<keyword evidence="2" id="KW-0732">Signal</keyword>
<dbReference type="EMBL" id="FZQP02000759">
    <property type="protein sequence ID" value="VVC90302.1"/>
    <property type="molecule type" value="Genomic_DNA"/>
</dbReference>